<dbReference type="HAMAP" id="MF_01147">
    <property type="entry name" value="Lgt"/>
    <property type="match status" value="1"/>
</dbReference>
<comment type="function">
    <text evidence="7">Catalyzes the transfer of the diacylglyceryl group from phosphatidylglycerol to the sulfhydryl group of the N-terminal cysteine of a prolipoprotein, the first step in the formation of mature lipoproteins.</text>
</comment>
<dbReference type="GO" id="GO:0008961">
    <property type="term" value="F:phosphatidylglycerol-prolipoprotein diacylglyceryl transferase activity"/>
    <property type="evidence" value="ECO:0007669"/>
    <property type="project" value="UniProtKB-UniRule"/>
</dbReference>
<gene>
    <name evidence="7" type="primary">lgt</name>
    <name evidence="8" type="ORF">I0Q91_07005</name>
</gene>
<reference evidence="8" key="1">
    <citation type="submission" date="2020-11" db="EMBL/GenBank/DDBJ databases">
        <title>Halonatronomonas betainensis gen. nov., sp. nov. a novel haloalkaliphilic representative of the family Halanaerobiacae capable of betaine degradation.</title>
        <authorList>
            <person name="Boltyanskaya Y."/>
            <person name="Kevbrin V."/>
            <person name="Detkova E."/>
            <person name="Grouzdev D.S."/>
            <person name="Koziaeva V."/>
            <person name="Zhilina T."/>
        </authorList>
    </citation>
    <scope>NUCLEOTIDE SEQUENCE</scope>
    <source>
        <strain evidence="8">Z-7014</strain>
    </source>
</reference>
<dbReference type="Proteomes" id="UP000621436">
    <property type="component" value="Unassembled WGS sequence"/>
</dbReference>
<sequence length="256" mass="29027">MDRVAFQIGPVPIMWYAVFIVSGIILGLGVVTWLGKSKGYDFEDWIDFLLLGLPIGLVGTRLYFILFNLPYYQDNPAEMFNVRGGGLAIHGGMIAGLIFTYFFTKKKNFDFLITVDILAPAFILGQSIGRWGNFINQEAYGQVVSQETLSWLPQFIQEGMYINGVYHQPTFLYESIWNLVVFVIMIVLFKSKYYKPGRVLGIYLIGYSIGRFVIEDLRMDSLYLGNFQVARLISIVLIAAGAYLFYRSMSSGKGKN</sequence>
<evidence type="ECO:0000256" key="6">
    <source>
        <dbReference type="ARBA" id="ARBA00023136"/>
    </source>
</evidence>
<dbReference type="RefSeq" id="WP_270453735.1">
    <property type="nucleotide sequence ID" value="NZ_JADPIE010000003.1"/>
</dbReference>
<dbReference type="EC" id="2.5.1.145" evidence="7"/>
<dbReference type="EMBL" id="JADPIE010000003">
    <property type="protein sequence ID" value="MBF8436818.1"/>
    <property type="molecule type" value="Genomic_DNA"/>
</dbReference>
<accession>A0A931APX9</accession>
<evidence type="ECO:0000256" key="3">
    <source>
        <dbReference type="ARBA" id="ARBA00022679"/>
    </source>
</evidence>
<keyword evidence="2 7" id="KW-1003">Cell membrane</keyword>
<dbReference type="PROSITE" id="PS01311">
    <property type="entry name" value="LGT"/>
    <property type="match status" value="1"/>
</dbReference>
<proteinExistence type="inferred from homology"/>
<dbReference type="AlphaFoldDB" id="A0A931APX9"/>
<feature type="transmembrane region" description="Helical" evidence="7">
    <location>
        <begin position="13"/>
        <end position="34"/>
    </location>
</feature>
<evidence type="ECO:0000256" key="5">
    <source>
        <dbReference type="ARBA" id="ARBA00022989"/>
    </source>
</evidence>
<comment type="catalytic activity">
    <reaction evidence="7">
        <text>L-cysteinyl-[prolipoprotein] + a 1,2-diacyl-sn-glycero-3-phospho-(1'-sn-glycerol) = an S-1,2-diacyl-sn-glyceryl-L-cysteinyl-[prolipoprotein] + sn-glycerol 1-phosphate + H(+)</text>
        <dbReference type="Rhea" id="RHEA:56712"/>
        <dbReference type="Rhea" id="RHEA-COMP:14679"/>
        <dbReference type="Rhea" id="RHEA-COMP:14680"/>
        <dbReference type="ChEBI" id="CHEBI:15378"/>
        <dbReference type="ChEBI" id="CHEBI:29950"/>
        <dbReference type="ChEBI" id="CHEBI:57685"/>
        <dbReference type="ChEBI" id="CHEBI:64716"/>
        <dbReference type="ChEBI" id="CHEBI:140658"/>
        <dbReference type="EC" id="2.5.1.145"/>
    </reaction>
</comment>
<keyword evidence="3 7" id="KW-0808">Transferase</keyword>
<feature type="transmembrane region" description="Helical" evidence="7">
    <location>
        <begin position="226"/>
        <end position="246"/>
    </location>
</feature>
<comment type="subcellular location">
    <subcellularLocation>
        <location evidence="7">Cell membrane</location>
        <topology evidence="7">Multi-pass membrane protein</topology>
    </subcellularLocation>
</comment>
<keyword evidence="5 7" id="KW-1133">Transmembrane helix</keyword>
<feature type="binding site" evidence="7">
    <location>
        <position position="130"/>
    </location>
    <ligand>
        <name>a 1,2-diacyl-sn-glycero-3-phospho-(1'-sn-glycerol)</name>
        <dbReference type="ChEBI" id="CHEBI:64716"/>
    </ligand>
</feature>
<keyword evidence="4 7" id="KW-0812">Transmembrane</keyword>
<comment type="caution">
    <text evidence="8">The sequence shown here is derived from an EMBL/GenBank/DDBJ whole genome shotgun (WGS) entry which is preliminary data.</text>
</comment>
<keyword evidence="6 7" id="KW-0472">Membrane</keyword>
<keyword evidence="9" id="KW-1185">Reference proteome</keyword>
<evidence type="ECO:0000256" key="2">
    <source>
        <dbReference type="ARBA" id="ARBA00022475"/>
    </source>
</evidence>
<organism evidence="8 9">
    <name type="scientific">Halonatronomonas betaini</name>
    <dbReference type="NCBI Taxonomy" id="2778430"/>
    <lineage>
        <taxon>Bacteria</taxon>
        <taxon>Bacillati</taxon>
        <taxon>Bacillota</taxon>
        <taxon>Clostridia</taxon>
        <taxon>Halanaerobiales</taxon>
        <taxon>Halarsenatibacteraceae</taxon>
        <taxon>Halonatronomonas</taxon>
    </lineage>
</organism>
<protein>
    <recommendedName>
        <fullName evidence="7">Phosphatidylglycerol--prolipoprotein diacylglyceryl transferase</fullName>
        <ecNumber evidence="7">2.5.1.145</ecNumber>
    </recommendedName>
</protein>
<dbReference type="Pfam" id="PF01790">
    <property type="entry name" value="LGT"/>
    <property type="match status" value="1"/>
</dbReference>
<evidence type="ECO:0000256" key="1">
    <source>
        <dbReference type="ARBA" id="ARBA00007150"/>
    </source>
</evidence>
<dbReference type="NCBIfam" id="TIGR00544">
    <property type="entry name" value="lgt"/>
    <property type="match status" value="1"/>
</dbReference>
<feature type="transmembrane region" description="Helical" evidence="7">
    <location>
        <begin position="196"/>
        <end position="214"/>
    </location>
</feature>
<dbReference type="PANTHER" id="PTHR30589">
    <property type="entry name" value="PROLIPOPROTEIN DIACYLGLYCERYL TRANSFERASE"/>
    <property type="match status" value="1"/>
</dbReference>
<evidence type="ECO:0000256" key="4">
    <source>
        <dbReference type="ARBA" id="ARBA00022692"/>
    </source>
</evidence>
<dbReference type="GO" id="GO:0005886">
    <property type="term" value="C:plasma membrane"/>
    <property type="evidence" value="ECO:0007669"/>
    <property type="project" value="UniProtKB-SubCell"/>
</dbReference>
<dbReference type="GO" id="GO:0042158">
    <property type="term" value="P:lipoprotein biosynthetic process"/>
    <property type="evidence" value="ECO:0007669"/>
    <property type="project" value="UniProtKB-UniRule"/>
</dbReference>
<keyword evidence="8" id="KW-0328">Glycosyltransferase</keyword>
<dbReference type="PANTHER" id="PTHR30589:SF0">
    <property type="entry name" value="PHOSPHATIDYLGLYCEROL--PROLIPOPROTEIN DIACYLGLYCERYL TRANSFERASE"/>
    <property type="match status" value="1"/>
</dbReference>
<feature type="transmembrane region" description="Helical" evidence="7">
    <location>
        <begin position="170"/>
        <end position="189"/>
    </location>
</feature>
<comment type="pathway">
    <text evidence="7">Protein modification; lipoprotein biosynthesis (diacylglyceryl transfer).</text>
</comment>
<evidence type="ECO:0000313" key="8">
    <source>
        <dbReference type="EMBL" id="MBF8436818.1"/>
    </source>
</evidence>
<comment type="similarity">
    <text evidence="1 7">Belongs to the Lgt family.</text>
</comment>
<evidence type="ECO:0000256" key="7">
    <source>
        <dbReference type="HAMAP-Rule" id="MF_01147"/>
    </source>
</evidence>
<name>A0A931APX9_9FIRM</name>
<evidence type="ECO:0000313" key="9">
    <source>
        <dbReference type="Proteomes" id="UP000621436"/>
    </source>
</evidence>
<feature type="transmembrane region" description="Helical" evidence="7">
    <location>
        <begin position="87"/>
        <end position="104"/>
    </location>
</feature>
<feature type="transmembrane region" description="Helical" evidence="7">
    <location>
        <begin position="46"/>
        <end position="67"/>
    </location>
</feature>
<dbReference type="InterPro" id="IPR001640">
    <property type="entry name" value="Lgt"/>
</dbReference>